<dbReference type="Proteomes" id="UP000326251">
    <property type="component" value="Unassembled WGS sequence"/>
</dbReference>
<reference evidence="1 2" key="1">
    <citation type="journal article" date="2019" name="Syst. Appl. Microbiol.">
        <title>Characterization of Bifidobacterium species in feaces of the Egyptian fruit bat: Description of B. vespertilionis sp. nov. and B. rousetti sp. nov.</title>
        <authorList>
            <person name="Modesto M."/>
            <person name="Satti M."/>
            <person name="Watanabe K."/>
            <person name="Puglisi E."/>
            <person name="Morelli L."/>
            <person name="Huang C.-H."/>
            <person name="Liou J.-S."/>
            <person name="Miyashita M."/>
            <person name="Tamura T."/>
            <person name="Saito S."/>
            <person name="Mori K."/>
            <person name="Huang L."/>
            <person name="Sciavilla P."/>
            <person name="Sandri C."/>
            <person name="Spiezio C."/>
            <person name="Vitali F."/>
            <person name="Cavalieri D."/>
            <person name="Perpetuini G."/>
            <person name="Tofalo R."/>
            <person name="Bonetti A."/>
            <person name="Arita M."/>
            <person name="Mattarelli P."/>
        </authorList>
    </citation>
    <scope>NUCLEOTIDE SEQUENCE [LARGE SCALE GENOMIC DNA]</scope>
    <source>
        <strain evidence="1 2">RST19</strain>
    </source>
</reference>
<evidence type="ECO:0000313" key="2">
    <source>
        <dbReference type="Proteomes" id="UP000326251"/>
    </source>
</evidence>
<dbReference type="RefSeq" id="WP_150335644.1">
    <property type="nucleotide sequence ID" value="NZ_RZUG01000011.1"/>
</dbReference>
<sequence length="69" mass="7849">MSIKSEIELGIPDGTDYLGCMRVNARGRDYGVWVHSDKATAVVSISWDDMEQLWRWLGMTLGHRVPEVI</sequence>
<name>A0A5J5E8B6_9BIFI</name>
<accession>A0A5J5E8B6</accession>
<dbReference type="EMBL" id="RZUG01000011">
    <property type="protein sequence ID" value="KAA8825134.1"/>
    <property type="molecule type" value="Genomic_DNA"/>
</dbReference>
<evidence type="ECO:0000313" key="1">
    <source>
        <dbReference type="EMBL" id="KAA8825134.1"/>
    </source>
</evidence>
<protein>
    <submittedName>
        <fullName evidence="1">Uncharacterized protein</fullName>
    </submittedName>
</protein>
<proteinExistence type="predicted"/>
<gene>
    <name evidence="1" type="ORF">EMO92_06860</name>
</gene>
<organism evidence="1 2">
    <name type="scientific">Bifidobacterium reuteri</name>
    <dbReference type="NCBI Taxonomy" id="983706"/>
    <lineage>
        <taxon>Bacteria</taxon>
        <taxon>Bacillati</taxon>
        <taxon>Actinomycetota</taxon>
        <taxon>Actinomycetes</taxon>
        <taxon>Bifidobacteriales</taxon>
        <taxon>Bifidobacteriaceae</taxon>
        <taxon>Bifidobacterium</taxon>
    </lineage>
</organism>
<comment type="caution">
    <text evidence="1">The sequence shown here is derived from an EMBL/GenBank/DDBJ whole genome shotgun (WGS) entry which is preliminary data.</text>
</comment>
<dbReference type="AlphaFoldDB" id="A0A5J5E8B6"/>